<evidence type="ECO:0000313" key="3">
    <source>
        <dbReference type="Proteomes" id="UP000656804"/>
    </source>
</evidence>
<sequence length="156" mass="16696">MTTSPSTTTDAPLDLGDDEELLDAVVQTAFTVTSVLNRVAAKHDLSLTQLRTLGILRDRTPRIAVLADFLGLEKSTMSGLISRAEQRGLLERSTDPDDARATIVAMTDVGLELADKVRDEVHQSLRPLLRSAMLGEHQYLVDGPAAAFALGTGPSA</sequence>
<name>A0A930UVG7_9ACTN</name>
<dbReference type="EMBL" id="JADIVZ010000003">
    <property type="protein sequence ID" value="MBF4161608.1"/>
    <property type="molecule type" value="Genomic_DNA"/>
</dbReference>
<dbReference type="PANTHER" id="PTHR33164">
    <property type="entry name" value="TRANSCRIPTIONAL REGULATOR, MARR FAMILY"/>
    <property type="match status" value="1"/>
</dbReference>
<dbReference type="RefSeq" id="WP_194502883.1">
    <property type="nucleotide sequence ID" value="NZ_JADIVZ010000003.1"/>
</dbReference>
<dbReference type="GO" id="GO:0003700">
    <property type="term" value="F:DNA-binding transcription factor activity"/>
    <property type="evidence" value="ECO:0007669"/>
    <property type="project" value="InterPro"/>
</dbReference>
<dbReference type="SUPFAM" id="SSF46785">
    <property type="entry name" value="Winged helix' DNA-binding domain"/>
    <property type="match status" value="1"/>
</dbReference>
<dbReference type="Proteomes" id="UP000656804">
    <property type="component" value="Unassembled WGS sequence"/>
</dbReference>
<dbReference type="Pfam" id="PF12802">
    <property type="entry name" value="MarR_2"/>
    <property type="match status" value="1"/>
</dbReference>
<dbReference type="PROSITE" id="PS50995">
    <property type="entry name" value="HTH_MARR_2"/>
    <property type="match status" value="1"/>
</dbReference>
<evidence type="ECO:0000259" key="1">
    <source>
        <dbReference type="PROSITE" id="PS50995"/>
    </source>
</evidence>
<reference evidence="2" key="1">
    <citation type="submission" date="2020-11" db="EMBL/GenBank/DDBJ databases">
        <title>Nocardioides sp. CBS4Y-1, whole genome shotgun sequence.</title>
        <authorList>
            <person name="Tuo L."/>
        </authorList>
    </citation>
    <scope>NUCLEOTIDE SEQUENCE</scope>
    <source>
        <strain evidence="2">CBS4Y-1</strain>
    </source>
</reference>
<organism evidence="2 3">
    <name type="scientific">Nocardioides acrostichi</name>
    <dbReference type="NCBI Taxonomy" id="2784339"/>
    <lineage>
        <taxon>Bacteria</taxon>
        <taxon>Bacillati</taxon>
        <taxon>Actinomycetota</taxon>
        <taxon>Actinomycetes</taxon>
        <taxon>Propionibacteriales</taxon>
        <taxon>Nocardioidaceae</taxon>
        <taxon>Nocardioides</taxon>
    </lineage>
</organism>
<accession>A0A930UVG7</accession>
<dbReference type="InterPro" id="IPR036390">
    <property type="entry name" value="WH_DNA-bd_sf"/>
</dbReference>
<evidence type="ECO:0000313" key="2">
    <source>
        <dbReference type="EMBL" id="MBF4161608.1"/>
    </source>
</evidence>
<dbReference type="InterPro" id="IPR036388">
    <property type="entry name" value="WH-like_DNA-bd_sf"/>
</dbReference>
<gene>
    <name evidence="2" type="ORF">ISG29_07885</name>
</gene>
<dbReference type="Gene3D" id="1.10.10.10">
    <property type="entry name" value="Winged helix-like DNA-binding domain superfamily/Winged helix DNA-binding domain"/>
    <property type="match status" value="1"/>
</dbReference>
<dbReference type="InterPro" id="IPR039422">
    <property type="entry name" value="MarR/SlyA-like"/>
</dbReference>
<dbReference type="InterPro" id="IPR000835">
    <property type="entry name" value="HTH_MarR-typ"/>
</dbReference>
<keyword evidence="3" id="KW-1185">Reference proteome</keyword>
<dbReference type="AlphaFoldDB" id="A0A930UVG7"/>
<dbReference type="PANTHER" id="PTHR33164:SF57">
    <property type="entry name" value="MARR-FAMILY TRANSCRIPTIONAL REGULATOR"/>
    <property type="match status" value="1"/>
</dbReference>
<feature type="domain" description="HTH marR-type" evidence="1">
    <location>
        <begin position="18"/>
        <end position="149"/>
    </location>
</feature>
<comment type="caution">
    <text evidence="2">The sequence shown here is derived from an EMBL/GenBank/DDBJ whole genome shotgun (WGS) entry which is preliminary data.</text>
</comment>
<protein>
    <submittedName>
        <fullName evidence="2">MarR family transcriptional regulator</fullName>
    </submittedName>
</protein>
<proteinExistence type="predicted"/>
<dbReference type="SMART" id="SM00347">
    <property type="entry name" value="HTH_MARR"/>
    <property type="match status" value="1"/>
</dbReference>
<dbReference type="GO" id="GO:0006950">
    <property type="term" value="P:response to stress"/>
    <property type="evidence" value="ECO:0007669"/>
    <property type="project" value="TreeGrafter"/>
</dbReference>